<dbReference type="SUPFAM" id="SSF47406">
    <property type="entry name" value="SinR repressor dimerisation domain-like"/>
    <property type="match status" value="1"/>
</dbReference>
<protein>
    <submittedName>
        <fullName evidence="7">DNA-binding anti-repressor SinI</fullName>
    </submittedName>
    <submittedName>
        <fullName evidence="3">SinI anti-repressor domain-containing protein</fullName>
    </submittedName>
    <submittedName>
        <fullName evidence="4">SinI protein antagonist of SinR</fullName>
    </submittedName>
</protein>
<dbReference type="EMBL" id="NTRC01000021">
    <property type="protein sequence ID" value="PFD18232.1"/>
    <property type="molecule type" value="Genomic_DNA"/>
</dbReference>
<dbReference type="Pfam" id="PF08671">
    <property type="entry name" value="SinI"/>
    <property type="match status" value="1"/>
</dbReference>
<dbReference type="RefSeq" id="WP_000276217.1">
    <property type="nucleotide sequence ID" value="NZ_AP022857.1"/>
</dbReference>
<dbReference type="EMBL" id="MPON01000004">
    <property type="protein sequence ID" value="OKA37229.1"/>
    <property type="molecule type" value="Genomic_DNA"/>
</dbReference>
<reference evidence="6 12" key="5">
    <citation type="submission" date="2017-09" db="EMBL/GenBank/DDBJ databases">
        <title>Large-scale bioinformatics analysis of Bacillus genomes uncovers conserved roles of natural products in bacterial physiology.</title>
        <authorList>
            <consortium name="Agbiome Team Llc"/>
            <person name="Bleich R.M."/>
            <person name="Kirk G.J."/>
            <person name="Santa Maria K.C."/>
            <person name="Allen S.E."/>
            <person name="Farag S."/>
            <person name="Shank E.A."/>
            <person name="Bowers A."/>
        </authorList>
    </citation>
    <scope>NUCLEOTIDE SEQUENCE [LARGE SCALE GENOMIC DNA]</scope>
    <source>
        <strain evidence="6 12">AFS024404</strain>
    </source>
</reference>
<organism evidence="7 13">
    <name type="scientific">Bacillus cereus</name>
    <dbReference type="NCBI Taxonomy" id="1396"/>
    <lineage>
        <taxon>Bacteria</taxon>
        <taxon>Bacillati</taxon>
        <taxon>Bacillota</taxon>
        <taxon>Bacilli</taxon>
        <taxon>Bacillales</taxon>
        <taxon>Bacillaceae</taxon>
        <taxon>Bacillus</taxon>
        <taxon>Bacillus cereus group</taxon>
    </lineage>
</organism>
<evidence type="ECO:0000313" key="6">
    <source>
        <dbReference type="EMBL" id="PFD18232.1"/>
    </source>
</evidence>
<evidence type="ECO:0000313" key="2">
    <source>
        <dbReference type="EMBL" id="KLA21764.1"/>
    </source>
</evidence>
<dbReference type="GO" id="GO:0003677">
    <property type="term" value="F:DNA binding"/>
    <property type="evidence" value="ECO:0007669"/>
    <property type="project" value="UniProtKB-KW"/>
</dbReference>
<dbReference type="KEGG" id="bcef:BcrFT9_01085"/>
<dbReference type="InterPro" id="IPR010981">
    <property type="entry name" value="SinR/SinI_dimer_dom"/>
</dbReference>
<sequence>MYKDKTDALDQEWIDLILEALDAGIALQDIEHFFQRMKPSSQAQ</sequence>
<accession>A0A063CKV9</accession>
<evidence type="ECO:0000313" key="11">
    <source>
        <dbReference type="Proteomes" id="UP000186535"/>
    </source>
</evidence>
<dbReference type="EMBL" id="LOMT01000079">
    <property type="protein sequence ID" value="KXX97939.1"/>
    <property type="molecule type" value="Genomic_DNA"/>
</dbReference>
<evidence type="ECO:0000313" key="8">
    <source>
        <dbReference type="Proteomes" id="UP000035214"/>
    </source>
</evidence>
<evidence type="ECO:0000313" key="10">
    <source>
        <dbReference type="Proteomes" id="UP000076482"/>
    </source>
</evidence>
<dbReference type="Proteomes" id="UP000225766">
    <property type="component" value="Unassembled WGS sequence"/>
</dbReference>
<dbReference type="Proteomes" id="UP000035214">
    <property type="component" value="Unassembled WGS sequence"/>
</dbReference>
<dbReference type="AlphaFoldDB" id="A0A063CKV9"/>
<reference evidence="3 9" key="3">
    <citation type="submission" date="2015-12" db="EMBL/GenBank/DDBJ databases">
        <title>Bacillus cereus Group isolate.</title>
        <authorList>
            <person name="Kovac J."/>
        </authorList>
    </citation>
    <scope>NUCLEOTIDE SEQUENCE [LARGE SCALE GENOMIC DNA]</scope>
    <source>
        <strain evidence="3 9">FSL W8-0275</strain>
    </source>
</reference>
<dbReference type="Proteomes" id="UP000076482">
    <property type="component" value="Unassembled WGS sequence"/>
</dbReference>
<dbReference type="GO" id="GO:0046983">
    <property type="term" value="F:protein dimerization activity"/>
    <property type="evidence" value="ECO:0007669"/>
    <property type="project" value="InterPro"/>
</dbReference>
<evidence type="ECO:0000313" key="5">
    <source>
        <dbReference type="EMBL" id="OKA37229.1"/>
    </source>
</evidence>
<reference evidence="4 10" key="2">
    <citation type="submission" date="2015-09" db="EMBL/GenBank/DDBJ databases">
        <title>Bacillus cereus food isolates.</title>
        <authorList>
            <person name="Boekhorst J."/>
        </authorList>
    </citation>
    <scope>NUCLEOTIDE SEQUENCE [LARGE SCALE GENOMIC DNA]</scope>
    <source>
        <strain evidence="4 10">B4088</strain>
    </source>
</reference>
<dbReference type="PATRIC" id="fig|1396.419.peg.2666"/>
<dbReference type="PROSITE" id="PS51500">
    <property type="entry name" value="SIN"/>
    <property type="match status" value="1"/>
</dbReference>
<dbReference type="EMBL" id="NUMG01000040">
    <property type="protein sequence ID" value="PGT97701.1"/>
    <property type="molecule type" value="Genomic_DNA"/>
</dbReference>
<dbReference type="InterPro" id="IPR036281">
    <property type="entry name" value="SinR/SinI_dimer_dom_sf"/>
</dbReference>
<evidence type="ECO:0000259" key="1">
    <source>
        <dbReference type="PROSITE" id="PS51500"/>
    </source>
</evidence>
<dbReference type="GO" id="GO:0006355">
    <property type="term" value="P:regulation of DNA-templated transcription"/>
    <property type="evidence" value="ECO:0007669"/>
    <property type="project" value="InterPro"/>
</dbReference>
<keyword evidence="7" id="KW-0238">DNA-binding</keyword>
<feature type="domain" description="Sin" evidence="1">
    <location>
        <begin position="1"/>
        <end position="38"/>
    </location>
</feature>
<reference evidence="2 8" key="1">
    <citation type="submission" date="2015-04" db="EMBL/GenBank/DDBJ databases">
        <title>Draft Genome Sequences of Eight Spore-Forming Food Isolates of Bacillus cereus Genome sequencing.</title>
        <authorList>
            <person name="Krawcyk A.O."/>
            <person name="de Jong A."/>
            <person name="Eijlander R.T."/>
            <person name="Berendsen E.M."/>
            <person name="Holsappel S."/>
            <person name="Wells-Bennik M."/>
            <person name="Kuipers O.P."/>
        </authorList>
    </citation>
    <scope>NUCLEOTIDE SEQUENCE [LARGE SCALE GENOMIC DNA]</scope>
    <source>
        <strain evidence="2 8">B4077</strain>
    </source>
</reference>
<evidence type="ECO:0000313" key="12">
    <source>
        <dbReference type="Proteomes" id="UP000219743"/>
    </source>
</evidence>
<evidence type="ECO:0000313" key="3">
    <source>
        <dbReference type="EMBL" id="KXX97939.1"/>
    </source>
</evidence>
<dbReference type="EMBL" id="LCYI01000065">
    <property type="protein sequence ID" value="KLA21764.1"/>
    <property type="molecule type" value="Genomic_DNA"/>
</dbReference>
<gene>
    <name evidence="3" type="ORF">AT274_11670</name>
    <name evidence="2" type="ORF">B4077_1259</name>
    <name evidence="4" type="ORF">B4088_3717</name>
    <name evidence="5" type="ORF">BJR07_16325</name>
    <name evidence="6" type="ORF">CN263_23595</name>
    <name evidence="7" type="ORF">COD19_24390</name>
</gene>
<dbReference type="Proteomes" id="UP000075591">
    <property type="component" value="Unassembled WGS sequence"/>
</dbReference>
<evidence type="ECO:0000313" key="4">
    <source>
        <dbReference type="EMBL" id="KZD61385.1"/>
    </source>
</evidence>
<reference evidence="7 13" key="6">
    <citation type="submission" date="2017-09" db="EMBL/GenBank/DDBJ databases">
        <title>Large-scale bioinformatics analysis of Bacillus genomes uncovers conserved roles of natural products in bacterial physiology.</title>
        <authorList>
            <consortium name="Agbiome Team Llc"/>
            <person name="Bleich R.M."/>
            <person name="Grubbs K.J."/>
            <person name="Santa Maria K.C."/>
            <person name="Allen S.E."/>
            <person name="Farag S."/>
            <person name="Shank E.A."/>
            <person name="Bowers A."/>
        </authorList>
    </citation>
    <scope>NUCLEOTIDE SEQUENCE [LARGE SCALE GENOMIC DNA]</scope>
    <source>
        <strain evidence="7 13">AFS040105</strain>
    </source>
</reference>
<comment type="caution">
    <text evidence="7">The sequence shown here is derived from an EMBL/GenBank/DDBJ whole genome shotgun (WGS) entry which is preliminary data.</text>
</comment>
<reference evidence="5 11" key="4">
    <citation type="submission" date="2016-11" db="EMBL/GenBank/DDBJ databases">
        <title>Identification of Bacillus cereus isolated from egg-white.</title>
        <authorList>
            <person name="Soni A."/>
            <person name="Oey I."/>
            <person name="Silcock P."/>
            <person name="Bremer P."/>
        </authorList>
    </citation>
    <scope>NUCLEOTIDE SEQUENCE [LARGE SCALE GENOMIC DNA]</scope>
    <source>
        <strain evidence="5 11">NZAS03</strain>
    </source>
</reference>
<proteinExistence type="predicted"/>
<evidence type="ECO:0000313" key="9">
    <source>
        <dbReference type="Proteomes" id="UP000075591"/>
    </source>
</evidence>
<dbReference type="OrthoDB" id="2943190at2"/>
<dbReference type="Proteomes" id="UP000219743">
    <property type="component" value="Unassembled WGS sequence"/>
</dbReference>
<name>A0A063CKV9_BACCE</name>
<evidence type="ECO:0000313" key="7">
    <source>
        <dbReference type="EMBL" id="PGT97701.1"/>
    </source>
</evidence>
<evidence type="ECO:0000313" key="13">
    <source>
        <dbReference type="Proteomes" id="UP000225766"/>
    </source>
</evidence>
<dbReference type="GeneID" id="92801349"/>
<dbReference type="Proteomes" id="UP000186535">
    <property type="component" value="Unassembled WGS sequence"/>
</dbReference>
<dbReference type="EMBL" id="LJKE01000065">
    <property type="protein sequence ID" value="KZD61385.1"/>
    <property type="molecule type" value="Genomic_DNA"/>
</dbReference>